<name>A0A0C3ADS8_9LACO</name>
<dbReference type="RefSeq" id="WP_041153140.1">
    <property type="nucleotide sequence ID" value="NZ_BDDX01000005.1"/>
</dbReference>
<accession>A0A0C3ADS8</accession>
<dbReference type="PANTHER" id="PTHR47129">
    <property type="entry name" value="QUINONE OXIDOREDUCTASE 2"/>
    <property type="match status" value="1"/>
</dbReference>
<dbReference type="AlphaFoldDB" id="A0A0C3ADS8"/>
<dbReference type="EMBL" id="BDDX01000005">
    <property type="protein sequence ID" value="GAT90456.1"/>
    <property type="molecule type" value="Genomic_DNA"/>
</dbReference>
<evidence type="ECO:0000313" key="2">
    <source>
        <dbReference type="EMBL" id="GAT90456.1"/>
    </source>
</evidence>
<evidence type="ECO:0000259" key="1">
    <source>
        <dbReference type="Pfam" id="PF13460"/>
    </source>
</evidence>
<comment type="caution">
    <text evidence="2">The sequence shown here is derived from an EMBL/GenBank/DDBJ whole genome shotgun (WGS) entry which is preliminary data.</text>
</comment>
<gene>
    <name evidence="2" type="ORF">FF306_00554</name>
</gene>
<sequence>MKYAISAVTGNFGKEAIKVLMKNVHRTDIVALARNVEKAEKQLPAGLDVRPFDYGNPDQMAESLEGIDKLLFVSSQPSPVLPRMTQHQNVIDAAKKAGVEFIVYTSFPHAETADNFLSHDHTQTEAAIKESGIAHAFVRNNWYLENEVTVLKPASEGQPFVYGAGDGHVGWALESEYAEGAVRVLLSKSPKEIYEFAGQRRTYADLAEALKKATGKDFPVISASAEDYKNGLRESGLDDATVGIVSDIQALIADGQLDEETNDLTAVISHSLTPIEDAIKKVIK</sequence>
<proteinExistence type="predicted"/>
<reference evidence="2 3" key="1">
    <citation type="journal article" date="2016" name="Syst. Appl. Microbiol.">
        <title>Genomic characterization of a fructophilic bee symbiont Lactobacillus kunkeei reveals its niche-specific adaptation.</title>
        <authorList>
            <person name="Maeno S."/>
            <person name="Tanizawa Y."/>
            <person name="Kanesaki Y."/>
            <person name="Kubota E."/>
            <person name="Kumar H."/>
            <person name="Dicks L."/>
            <person name="Salminen S."/>
            <person name="Nakagawa J."/>
            <person name="Arita M."/>
            <person name="Endo A."/>
        </authorList>
    </citation>
    <scope>NUCLEOTIDE SEQUENCE [LARGE SCALE GENOMIC DNA]</scope>
    <source>
        <strain evidence="2 3">FF30-6</strain>
    </source>
</reference>
<dbReference type="Proteomes" id="UP000186588">
    <property type="component" value="Unassembled WGS sequence"/>
</dbReference>
<dbReference type="InterPro" id="IPR036291">
    <property type="entry name" value="NAD(P)-bd_dom_sf"/>
</dbReference>
<protein>
    <recommendedName>
        <fullName evidence="1">NAD(P)-binding domain-containing protein</fullName>
    </recommendedName>
</protein>
<dbReference type="Gene3D" id="3.40.50.720">
    <property type="entry name" value="NAD(P)-binding Rossmann-like Domain"/>
    <property type="match status" value="1"/>
</dbReference>
<organism evidence="2 3">
    <name type="scientific">Apilactobacillus kunkeei</name>
    <dbReference type="NCBI Taxonomy" id="148814"/>
    <lineage>
        <taxon>Bacteria</taxon>
        <taxon>Bacillati</taxon>
        <taxon>Bacillota</taxon>
        <taxon>Bacilli</taxon>
        <taxon>Lactobacillales</taxon>
        <taxon>Lactobacillaceae</taxon>
        <taxon>Apilactobacillus</taxon>
    </lineage>
</organism>
<feature type="domain" description="NAD(P)-binding" evidence="1">
    <location>
        <begin position="9"/>
        <end position="161"/>
    </location>
</feature>
<dbReference type="InterPro" id="IPR016040">
    <property type="entry name" value="NAD(P)-bd_dom"/>
</dbReference>
<dbReference type="PANTHER" id="PTHR47129:SF1">
    <property type="entry name" value="NMRA-LIKE DOMAIN-CONTAINING PROTEIN"/>
    <property type="match status" value="1"/>
</dbReference>
<dbReference type="PATRIC" id="fig|148814.6.peg.619"/>
<dbReference type="Pfam" id="PF13460">
    <property type="entry name" value="NAD_binding_10"/>
    <property type="match status" value="1"/>
</dbReference>
<dbReference type="Gene3D" id="3.90.25.10">
    <property type="entry name" value="UDP-galactose 4-epimerase, domain 1"/>
    <property type="match status" value="1"/>
</dbReference>
<dbReference type="SUPFAM" id="SSF51735">
    <property type="entry name" value="NAD(P)-binding Rossmann-fold domains"/>
    <property type="match status" value="1"/>
</dbReference>
<dbReference type="InterPro" id="IPR052718">
    <property type="entry name" value="NmrA-type_oxidoreductase"/>
</dbReference>
<evidence type="ECO:0000313" key="3">
    <source>
        <dbReference type="Proteomes" id="UP000186588"/>
    </source>
</evidence>